<dbReference type="Proteomes" id="UP000887578">
    <property type="component" value="Unplaced"/>
</dbReference>
<protein>
    <submittedName>
        <fullName evidence="10">Homeobox domain-containing protein</fullName>
    </submittedName>
</protein>
<feature type="domain" description="Homeobox" evidence="8">
    <location>
        <begin position="109"/>
        <end position="169"/>
    </location>
</feature>
<comment type="subcellular location">
    <subcellularLocation>
        <location evidence="1 6 7">Nucleus</location>
    </subcellularLocation>
</comment>
<evidence type="ECO:0000256" key="1">
    <source>
        <dbReference type="ARBA" id="ARBA00004123"/>
    </source>
</evidence>
<dbReference type="WBParaSite" id="PDA_v2.g15926.t1">
    <property type="protein sequence ID" value="PDA_v2.g15926.t1"/>
    <property type="gene ID" value="PDA_v2.g15926"/>
</dbReference>
<sequence>MNFGYVAIPAVEFDEGEEGRNVGLNSEIEDNFSSDKNNDSFFNEKTTSVIDGEISSESGVNETIVKNLKKAADMEKDEILENKIAEMKAEEFIDLFSENESNIQNVKRGANKYERPTFTRSQLDILETEFLKTPFPDMKKRVLIALITGLPEKWIETWFKNQRAKLRRENWARQDEIVENKAEFNNFN</sequence>
<name>A0A914PJI6_9BILA</name>
<reference evidence="10" key="1">
    <citation type="submission" date="2022-11" db="UniProtKB">
        <authorList>
            <consortium name="WormBaseParasite"/>
        </authorList>
    </citation>
    <scope>IDENTIFICATION</scope>
</reference>
<evidence type="ECO:0000313" key="9">
    <source>
        <dbReference type="Proteomes" id="UP000887578"/>
    </source>
</evidence>
<evidence type="ECO:0000256" key="5">
    <source>
        <dbReference type="ARBA" id="ARBA00023242"/>
    </source>
</evidence>
<dbReference type="GO" id="GO:0005634">
    <property type="term" value="C:nucleus"/>
    <property type="evidence" value="ECO:0007669"/>
    <property type="project" value="UniProtKB-SubCell"/>
</dbReference>
<dbReference type="PROSITE" id="PS50071">
    <property type="entry name" value="HOMEOBOX_2"/>
    <property type="match status" value="1"/>
</dbReference>
<dbReference type="InterPro" id="IPR001356">
    <property type="entry name" value="HD"/>
</dbReference>
<keyword evidence="9" id="KW-1185">Reference proteome</keyword>
<dbReference type="Pfam" id="PF00046">
    <property type="entry name" value="Homeodomain"/>
    <property type="match status" value="1"/>
</dbReference>
<keyword evidence="5 6" id="KW-0539">Nucleus</keyword>
<dbReference type="SUPFAM" id="SSF46689">
    <property type="entry name" value="Homeodomain-like"/>
    <property type="match status" value="1"/>
</dbReference>
<feature type="DNA-binding region" description="Homeobox" evidence="6">
    <location>
        <begin position="111"/>
        <end position="170"/>
    </location>
</feature>
<dbReference type="PANTHER" id="PTHR45793">
    <property type="entry name" value="HOMEOBOX PROTEIN"/>
    <property type="match status" value="1"/>
</dbReference>
<dbReference type="Gene3D" id="1.10.10.60">
    <property type="entry name" value="Homeodomain-like"/>
    <property type="match status" value="1"/>
</dbReference>
<evidence type="ECO:0000256" key="6">
    <source>
        <dbReference type="PROSITE-ProRule" id="PRU00108"/>
    </source>
</evidence>
<evidence type="ECO:0000313" key="10">
    <source>
        <dbReference type="WBParaSite" id="PDA_v2.g15926.t1"/>
    </source>
</evidence>
<evidence type="ECO:0000256" key="7">
    <source>
        <dbReference type="RuleBase" id="RU000682"/>
    </source>
</evidence>
<keyword evidence="3 6" id="KW-0238">DNA-binding</keyword>
<dbReference type="PROSITE" id="PS00027">
    <property type="entry name" value="HOMEOBOX_1"/>
    <property type="match status" value="1"/>
</dbReference>
<dbReference type="GO" id="GO:0000981">
    <property type="term" value="F:DNA-binding transcription factor activity, RNA polymerase II-specific"/>
    <property type="evidence" value="ECO:0007669"/>
    <property type="project" value="InterPro"/>
</dbReference>
<organism evidence="9 10">
    <name type="scientific">Panagrolaimus davidi</name>
    <dbReference type="NCBI Taxonomy" id="227884"/>
    <lineage>
        <taxon>Eukaryota</taxon>
        <taxon>Metazoa</taxon>
        <taxon>Ecdysozoa</taxon>
        <taxon>Nematoda</taxon>
        <taxon>Chromadorea</taxon>
        <taxon>Rhabditida</taxon>
        <taxon>Tylenchina</taxon>
        <taxon>Panagrolaimomorpha</taxon>
        <taxon>Panagrolaimoidea</taxon>
        <taxon>Panagrolaimidae</taxon>
        <taxon>Panagrolaimus</taxon>
    </lineage>
</organism>
<evidence type="ECO:0000256" key="2">
    <source>
        <dbReference type="ARBA" id="ARBA00022473"/>
    </source>
</evidence>
<dbReference type="PANTHER" id="PTHR45793:SF5">
    <property type="entry name" value="HOMEOTIC PROTEIN OCELLILESS"/>
    <property type="match status" value="1"/>
</dbReference>
<dbReference type="GO" id="GO:0000978">
    <property type="term" value="F:RNA polymerase II cis-regulatory region sequence-specific DNA binding"/>
    <property type="evidence" value="ECO:0007669"/>
    <property type="project" value="TreeGrafter"/>
</dbReference>
<evidence type="ECO:0000256" key="3">
    <source>
        <dbReference type="ARBA" id="ARBA00023125"/>
    </source>
</evidence>
<keyword evidence="4 6" id="KW-0371">Homeobox</keyword>
<evidence type="ECO:0000256" key="4">
    <source>
        <dbReference type="ARBA" id="ARBA00023155"/>
    </source>
</evidence>
<proteinExistence type="predicted"/>
<dbReference type="CDD" id="cd00086">
    <property type="entry name" value="homeodomain"/>
    <property type="match status" value="1"/>
</dbReference>
<dbReference type="InterPro" id="IPR009057">
    <property type="entry name" value="Homeodomain-like_sf"/>
</dbReference>
<dbReference type="AlphaFoldDB" id="A0A914PJI6"/>
<evidence type="ECO:0000259" key="8">
    <source>
        <dbReference type="PROSITE" id="PS50071"/>
    </source>
</evidence>
<accession>A0A914PJI6</accession>
<keyword evidence="2" id="KW-0217">Developmental protein</keyword>
<dbReference type="SMART" id="SM00389">
    <property type="entry name" value="HOX"/>
    <property type="match status" value="1"/>
</dbReference>
<dbReference type="InterPro" id="IPR017970">
    <property type="entry name" value="Homeobox_CS"/>
</dbReference>